<feature type="domain" description="Lipocalin/cytosolic fatty-acid binding" evidence="2">
    <location>
        <begin position="12"/>
        <end position="152"/>
    </location>
</feature>
<organism evidence="3 4">
    <name type="scientific">Hucho hucho</name>
    <name type="common">huchen</name>
    <dbReference type="NCBI Taxonomy" id="62062"/>
    <lineage>
        <taxon>Eukaryota</taxon>
        <taxon>Metazoa</taxon>
        <taxon>Chordata</taxon>
        <taxon>Craniata</taxon>
        <taxon>Vertebrata</taxon>
        <taxon>Euteleostomi</taxon>
        <taxon>Actinopterygii</taxon>
        <taxon>Neopterygii</taxon>
        <taxon>Teleostei</taxon>
        <taxon>Protacanthopterygii</taxon>
        <taxon>Salmoniformes</taxon>
        <taxon>Salmonidae</taxon>
        <taxon>Salmoninae</taxon>
        <taxon>Hucho</taxon>
    </lineage>
</organism>
<dbReference type="InterPro" id="IPR002345">
    <property type="entry name" value="Lipocalin"/>
</dbReference>
<comment type="similarity">
    <text evidence="1">Belongs to the calycin superfamily. Lipocalin family.</text>
</comment>
<dbReference type="InterPro" id="IPR012674">
    <property type="entry name" value="Calycin"/>
</dbReference>
<name>A0A4W5MME8_9TELE</name>
<dbReference type="InterPro" id="IPR000566">
    <property type="entry name" value="Lipocln_cytosolic_FA-bd_dom"/>
</dbReference>
<accession>A0A4W5MME8</accession>
<dbReference type="STRING" id="62062.ENSHHUP00000038829"/>
<reference evidence="4" key="1">
    <citation type="submission" date="2018-06" db="EMBL/GenBank/DDBJ databases">
        <title>Genome assembly of Danube salmon.</title>
        <authorList>
            <person name="Macqueen D.J."/>
            <person name="Gundappa M.K."/>
        </authorList>
    </citation>
    <scope>NUCLEOTIDE SEQUENCE [LARGE SCALE GENOMIC DNA]</scope>
</reference>
<dbReference type="SUPFAM" id="SSF50814">
    <property type="entry name" value="Lipocalins"/>
    <property type="match status" value="1"/>
</dbReference>
<evidence type="ECO:0000256" key="1">
    <source>
        <dbReference type="ARBA" id="ARBA00006889"/>
    </source>
</evidence>
<keyword evidence="4" id="KW-1185">Reference proteome</keyword>
<dbReference type="PRINTS" id="PR00179">
    <property type="entry name" value="LIPOCALIN"/>
</dbReference>
<dbReference type="PANTHER" id="PTHR11430:SF63">
    <property type="entry name" value="LOC555483 PROTEIN-RELATED"/>
    <property type="match status" value="1"/>
</dbReference>
<evidence type="ECO:0000313" key="3">
    <source>
        <dbReference type="Ensembl" id="ENSHHUP00000038829.1"/>
    </source>
</evidence>
<dbReference type="Pfam" id="PF00061">
    <property type="entry name" value="Lipocalin"/>
    <property type="match status" value="1"/>
</dbReference>
<evidence type="ECO:0000259" key="2">
    <source>
        <dbReference type="Pfam" id="PF00061"/>
    </source>
</evidence>
<sequence length="266" mass="30366">MVSTLSLCIQFAGKWYRVGLAYDSPGFTAPYRDKLRVSMGILNPQTNGNVNLTMWTQRSSGCRSKLYMYEKTAIPGAFTYFSTRHNKVKDITVVETNYNEYALVLKHKKMDREYTQVALYGRSQKVKTEVIQKFRDFATSHGFPKDAILTPPSAGSSLSMDTHTHTHRHTQSLHFSSRSCTTESRQCVSQHCRALCCLQRTALPLDARSEQHHDYSLICFAAPVSQHLLDMCLSIGAQNLDLFHLYATRFTGQRQNFNTLYLTRVK</sequence>
<dbReference type="GeneTree" id="ENSGT01120000271921"/>
<dbReference type="PRINTS" id="PR01254">
    <property type="entry name" value="PGNDSYNTHASE"/>
</dbReference>
<dbReference type="Ensembl" id="ENSHHUT00000040356.1">
    <property type="protein sequence ID" value="ENSHHUP00000038829.1"/>
    <property type="gene ID" value="ENSHHUG00000024192.1"/>
</dbReference>
<dbReference type="PANTHER" id="PTHR11430">
    <property type="entry name" value="LIPOCALIN"/>
    <property type="match status" value="1"/>
</dbReference>
<reference evidence="3" key="3">
    <citation type="submission" date="2025-09" db="UniProtKB">
        <authorList>
            <consortium name="Ensembl"/>
        </authorList>
    </citation>
    <scope>IDENTIFICATION</scope>
</reference>
<proteinExistence type="inferred from homology"/>
<evidence type="ECO:0000313" key="4">
    <source>
        <dbReference type="Proteomes" id="UP000314982"/>
    </source>
</evidence>
<dbReference type="Gene3D" id="2.40.128.20">
    <property type="match status" value="1"/>
</dbReference>
<dbReference type="Proteomes" id="UP000314982">
    <property type="component" value="Unassembled WGS sequence"/>
</dbReference>
<dbReference type="GO" id="GO:0036094">
    <property type="term" value="F:small molecule binding"/>
    <property type="evidence" value="ECO:0007669"/>
    <property type="project" value="InterPro"/>
</dbReference>
<reference evidence="3" key="2">
    <citation type="submission" date="2025-08" db="UniProtKB">
        <authorList>
            <consortium name="Ensembl"/>
        </authorList>
    </citation>
    <scope>IDENTIFICATION</scope>
</reference>
<protein>
    <submittedName>
        <fullName evidence="3">Prostaglandin D2 synthase a</fullName>
    </submittedName>
</protein>
<dbReference type="AlphaFoldDB" id="A0A4W5MME8"/>